<gene>
    <name evidence="1" type="ORF">CUJ89_16890</name>
</gene>
<dbReference type="Proteomes" id="UP000253104">
    <property type="component" value="Chromosome mHSR5_A"/>
</dbReference>
<dbReference type="AlphaFoldDB" id="A0A2Z5MXA1"/>
<sequence length="66" mass="6559">MGTDIGIPSGPDAKRRAGAVGEAGAVVGEPTIIRRGAQACSPRRLLAADSRGCLLARGCGPATLKS</sequence>
<name>A0A2Z5MXA1_BURPY</name>
<reference evidence="1 2" key="1">
    <citation type="journal article" date="2018" name="ISME J.">
        <title>Involvement of Burkholderiaceae and sulfurous volatiles in disease-suppressive soils.</title>
        <authorList>
            <person name="Carrion V.J."/>
            <person name="Cordovez V."/>
            <person name="Tyc O."/>
            <person name="Etalo D.W."/>
            <person name="de Bruijn I."/>
            <person name="de Jager V.C."/>
            <person name="Medema M.H."/>
            <person name="Eberl L."/>
            <person name="Raaijmakers J.M."/>
        </authorList>
    </citation>
    <scope>NUCLEOTIDE SEQUENCE [LARGE SCALE GENOMIC DNA]</scope>
    <source>
        <strain evidence="2">mHSR5</strain>
    </source>
</reference>
<proteinExistence type="predicted"/>
<evidence type="ECO:0000313" key="2">
    <source>
        <dbReference type="Proteomes" id="UP000253104"/>
    </source>
</evidence>
<accession>A0A2Z5MXA1</accession>
<evidence type="ECO:0000313" key="1">
    <source>
        <dbReference type="EMBL" id="AXF22003.1"/>
    </source>
</evidence>
<organism evidence="1 2">
    <name type="scientific">Burkholderia pyrrocinia</name>
    <name type="common">Pseudomonas pyrrocinia</name>
    <dbReference type="NCBI Taxonomy" id="60550"/>
    <lineage>
        <taxon>Bacteria</taxon>
        <taxon>Pseudomonadati</taxon>
        <taxon>Pseudomonadota</taxon>
        <taxon>Betaproteobacteria</taxon>
        <taxon>Burkholderiales</taxon>
        <taxon>Burkholderiaceae</taxon>
        <taxon>Burkholderia</taxon>
        <taxon>Burkholderia cepacia complex</taxon>
    </lineage>
</organism>
<dbReference type="EMBL" id="CP024902">
    <property type="protein sequence ID" value="AXF22003.1"/>
    <property type="molecule type" value="Genomic_DNA"/>
</dbReference>
<protein>
    <submittedName>
        <fullName evidence="1">Uncharacterized protein</fullName>
    </submittedName>
</protein>